<organism evidence="1">
    <name type="scientific">marine sediment metagenome</name>
    <dbReference type="NCBI Taxonomy" id="412755"/>
    <lineage>
        <taxon>unclassified sequences</taxon>
        <taxon>metagenomes</taxon>
        <taxon>ecological metagenomes</taxon>
    </lineage>
</organism>
<gene>
    <name evidence="1" type="ORF">LCGC14_1112500</name>
</gene>
<proteinExistence type="predicted"/>
<sequence length="61" mass="6943">MDDIPGIPSAPDALLLRLKTGLTWEDMGNVNQIYVRCVRAEHVIIRLELIIRELKKEISDA</sequence>
<dbReference type="AlphaFoldDB" id="A0A0F9QCE6"/>
<evidence type="ECO:0000313" key="1">
    <source>
        <dbReference type="EMBL" id="KKN02953.1"/>
    </source>
</evidence>
<name>A0A0F9QCE6_9ZZZZ</name>
<protein>
    <submittedName>
        <fullName evidence="1">Uncharacterized protein</fullName>
    </submittedName>
</protein>
<dbReference type="EMBL" id="LAZR01005088">
    <property type="protein sequence ID" value="KKN02953.1"/>
    <property type="molecule type" value="Genomic_DNA"/>
</dbReference>
<accession>A0A0F9QCE6</accession>
<reference evidence="1" key="1">
    <citation type="journal article" date="2015" name="Nature">
        <title>Complex archaea that bridge the gap between prokaryotes and eukaryotes.</title>
        <authorList>
            <person name="Spang A."/>
            <person name="Saw J.H."/>
            <person name="Jorgensen S.L."/>
            <person name="Zaremba-Niedzwiedzka K."/>
            <person name="Martijn J."/>
            <person name="Lind A.E."/>
            <person name="van Eijk R."/>
            <person name="Schleper C."/>
            <person name="Guy L."/>
            <person name="Ettema T.J."/>
        </authorList>
    </citation>
    <scope>NUCLEOTIDE SEQUENCE</scope>
</reference>
<comment type="caution">
    <text evidence="1">The sequence shown here is derived from an EMBL/GenBank/DDBJ whole genome shotgun (WGS) entry which is preliminary data.</text>
</comment>